<gene>
    <name evidence="2" type="ORF">GCM10007160_12230</name>
</gene>
<dbReference type="InterPro" id="IPR013024">
    <property type="entry name" value="GGCT-like"/>
</dbReference>
<evidence type="ECO:0000313" key="3">
    <source>
        <dbReference type="Proteomes" id="UP000653056"/>
    </source>
</evidence>
<proteinExistence type="predicted"/>
<protein>
    <recommendedName>
        <fullName evidence="4">Gamma-glutamylcyclotransferase</fullName>
    </recommendedName>
</protein>
<dbReference type="InterPro" id="IPR036568">
    <property type="entry name" value="GGCT-like_sf"/>
</dbReference>
<accession>A0ABQ2YM39</accession>
<reference evidence="3" key="1">
    <citation type="journal article" date="2019" name="Int. J. Syst. Evol. Microbiol.">
        <title>The Global Catalogue of Microorganisms (GCM) 10K type strain sequencing project: providing services to taxonomists for standard genome sequencing and annotation.</title>
        <authorList>
            <consortium name="The Broad Institute Genomics Platform"/>
            <consortium name="The Broad Institute Genome Sequencing Center for Infectious Disease"/>
            <person name="Wu L."/>
            <person name="Ma J."/>
        </authorList>
    </citation>
    <scope>NUCLEOTIDE SEQUENCE [LARGE SCALE GENOMIC DNA]</scope>
    <source>
        <strain evidence="3">KCTC 22228</strain>
    </source>
</reference>
<dbReference type="CDD" id="cd06661">
    <property type="entry name" value="GGCT_like"/>
    <property type="match status" value="1"/>
</dbReference>
<comment type="caution">
    <text evidence="2">The sequence shown here is derived from an EMBL/GenBank/DDBJ whole genome shotgun (WGS) entry which is preliminary data.</text>
</comment>
<keyword evidence="1" id="KW-0456">Lyase</keyword>
<dbReference type="PANTHER" id="PTHR12935">
    <property type="entry name" value="GAMMA-GLUTAMYLCYCLOTRANSFERASE"/>
    <property type="match status" value="1"/>
</dbReference>
<dbReference type="Proteomes" id="UP000653056">
    <property type="component" value="Unassembled WGS sequence"/>
</dbReference>
<dbReference type="PANTHER" id="PTHR12935:SF0">
    <property type="entry name" value="GAMMA-GLUTAMYLCYCLOTRANSFERASE"/>
    <property type="match status" value="1"/>
</dbReference>
<dbReference type="Gene3D" id="3.10.490.10">
    <property type="entry name" value="Gamma-glutamyl cyclotransferase-like"/>
    <property type="match status" value="1"/>
</dbReference>
<sequence length="188" mass="22147">MFLTLKRRLRRDVARSWWLSKLWYRLNGLSIAGRPDDEVWYFAFGANMHDSAFRERRRMRPLEWRVGRINDYRLRFNLEGRPKGKAAPANIESCPGDEVWGVLYKITRRDLIWLDSTEGVPGRRYRQIWLDAEDANGQPVEAVTYIAKGKEIDGNPSLRYITLLRDGARAHGLPEHWVRMLKQVKHAE</sequence>
<dbReference type="RefSeq" id="WP_189467225.1">
    <property type="nucleotide sequence ID" value="NZ_BMXS01000004.1"/>
</dbReference>
<evidence type="ECO:0008006" key="4">
    <source>
        <dbReference type="Google" id="ProtNLM"/>
    </source>
</evidence>
<dbReference type="Pfam" id="PF13772">
    <property type="entry name" value="AIG2_2"/>
    <property type="match status" value="1"/>
</dbReference>
<dbReference type="EMBL" id="BMXS01000004">
    <property type="protein sequence ID" value="GGX86476.1"/>
    <property type="molecule type" value="Genomic_DNA"/>
</dbReference>
<dbReference type="SUPFAM" id="SSF110857">
    <property type="entry name" value="Gamma-glutamyl cyclotransferase-like"/>
    <property type="match status" value="1"/>
</dbReference>
<evidence type="ECO:0000313" key="2">
    <source>
        <dbReference type="EMBL" id="GGX86476.1"/>
    </source>
</evidence>
<keyword evidence="3" id="KW-1185">Reference proteome</keyword>
<name>A0ABQ2YM39_9GAMM</name>
<evidence type="ECO:0000256" key="1">
    <source>
        <dbReference type="ARBA" id="ARBA00023239"/>
    </source>
</evidence>
<organism evidence="2 3">
    <name type="scientific">Litchfieldella qijiaojingensis</name>
    <dbReference type="NCBI Taxonomy" id="980347"/>
    <lineage>
        <taxon>Bacteria</taxon>
        <taxon>Pseudomonadati</taxon>
        <taxon>Pseudomonadota</taxon>
        <taxon>Gammaproteobacteria</taxon>
        <taxon>Oceanospirillales</taxon>
        <taxon>Halomonadaceae</taxon>
        <taxon>Litchfieldella</taxon>
    </lineage>
</organism>
<dbReference type="InterPro" id="IPR017939">
    <property type="entry name" value="G-Glutamylcylcotransferase"/>
</dbReference>